<dbReference type="RefSeq" id="WP_115897129.1">
    <property type="nucleotide sequence ID" value="NZ_QUNG01000004.1"/>
</dbReference>
<keyword evidence="1" id="KW-0472">Membrane</keyword>
<dbReference type="EMBL" id="QUNG01000004">
    <property type="protein sequence ID" value="REG84223.1"/>
    <property type="molecule type" value="Genomic_DNA"/>
</dbReference>
<reference evidence="2 3" key="1">
    <citation type="submission" date="2018-08" db="EMBL/GenBank/DDBJ databases">
        <title>Genomic Encyclopedia of Type Strains, Phase III (KMG-III): the genomes of soil and plant-associated and newly described type strains.</title>
        <authorList>
            <person name="Whitman W."/>
        </authorList>
    </citation>
    <scope>NUCLEOTIDE SEQUENCE [LARGE SCALE GENOMIC DNA]</scope>
    <source>
        <strain evidence="2 3">CECT 7375</strain>
    </source>
</reference>
<evidence type="ECO:0000313" key="2">
    <source>
        <dbReference type="EMBL" id="REG84223.1"/>
    </source>
</evidence>
<evidence type="ECO:0000256" key="1">
    <source>
        <dbReference type="SAM" id="Phobius"/>
    </source>
</evidence>
<keyword evidence="1" id="KW-0812">Transmembrane</keyword>
<dbReference type="AlphaFoldDB" id="A0A3E0DNC8"/>
<name>A0A3E0DNC8_9GAMM</name>
<dbReference type="Proteomes" id="UP000256542">
    <property type="component" value="Unassembled WGS sequence"/>
</dbReference>
<dbReference type="Pfam" id="PF11743">
    <property type="entry name" value="DUF3301"/>
    <property type="match status" value="1"/>
</dbReference>
<evidence type="ECO:0000313" key="3">
    <source>
        <dbReference type="Proteomes" id="UP000256542"/>
    </source>
</evidence>
<keyword evidence="1" id="KW-1133">Transmembrane helix</keyword>
<organism evidence="2 3">
    <name type="scientific">Marinomonas pollencensis</name>
    <dbReference type="NCBI Taxonomy" id="491954"/>
    <lineage>
        <taxon>Bacteria</taxon>
        <taxon>Pseudomonadati</taxon>
        <taxon>Pseudomonadota</taxon>
        <taxon>Gammaproteobacteria</taxon>
        <taxon>Oceanospirillales</taxon>
        <taxon>Oceanospirillaceae</taxon>
        <taxon>Marinomonas</taxon>
    </lineage>
</organism>
<keyword evidence="3" id="KW-1185">Reference proteome</keyword>
<comment type="caution">
    <text evidence="2">The sequence shown here is derived from an EMBL/GenBank/DDBJ whole genome shotgun (WGS) entry which is preliminary data.</text>
</comment>
<proteinExistence type="predicted"/>
<dbReference type="InterPro" id="IPR021732">
    <property type="entry name" value="DUF3301"/>
</dbReference>
<gene>
    <name evidence="2" type="ORF">DFP81_104102</name>
</gene>
<accession>A0A3E0DNC8</accession>
<feature type="transmembrane region" description="Helical" evidence="1">
    <location>
        <begin position="6"/>
        <end position="22"/>
    </location>
</feature>
<dbReference type="OrthoDB" id="5959530at2"/>
<sequence>MNLQLSDIIFLLLIASLFYGWWRNSTIRERAVISAKQHCQELNLQLLDDSVAGNGWKPYWENHQPCIKRSYQFEFTSTGRMRYQGRITFTGNRISNIWLSPHDI</sequence>
<protein>
    <submittedName>
        <fullName evidence="2">Uncharacterized protein DUF3301</fullName>
    </submittedName>
</protein>